<keyword evidence="2" id="KW-0812">Transmembrane</keyword>
<feature type="transmembrane region" description="Helical" evidence="2">
    <location>
        <begin position="369"/>
        <end position="394"/>
    </location>
</feature>
<proteinExistence type="predicted"/>
<sequence>MEESPREAWGQSPAWASSRKARTGPSLASVLNDLPSAATLRYRGPGVLPWGTLDEDGDDGGRGLQAFADTAQMESQPSRELPWPMQARRAHRKSQAREQVASGSESRAAYWTRQLSRSKRKMKENFQTIQPWRQFGAGTESYFSLLRFLLLLNLVASVIEVCMKLIPAWLEGAPPGPPGPDPSSPCGSYLPHTHGLVTFPTQLFNLLSGEGYLEWSPLFYGFYPPRGNLAVPYLCSVFAIGLIYLLFILHRSVSGLKETLLAESDILTSYSHRVFSAWNFGLCGDAHVRLRQKIILYELQVDLEEAAVRRRAAEQTLGQRAKVWSVRALLNVLVLALLGAAFYGIFWATEFNLTLQESPLVQQDPLLKLLVNYLPSIFISVFNFVLPPVFKFIASLEGYTHSRQIALILLRFWTHGMGWACGQQRERDGWRKVLQMRRRRKLTKRGRRDSSVAKSIITLGEHQELIPRNGTRELMAA</sequence>
<keyword evidence="2" id="KW-0472">Membrane</keyword>
<accession>A0ABQ0EXH3</accession>
<evidence type="ECO:0000313" key="4">
    <source>
        <dbReference type="Proteomes" id="UP001623349"/>
    </source>
</evidence>
<dbReference type="Proteomes" id="UP001623349">
    <property type="component" value="Unassembled WGS sequence"/>
</dbReference>
<dbReference type="PANTHER" id="PTHR23302:SF45">
    <property type="entry name" value="TRANSMEMBRANE CHANNEL-LIKE PROTEIN 4"/>
    <property type="match status" value="1"/>
</dbReference>
<name>A0ABQ0EXH3_APOSI</name>
<evidence type="ECO:0000313" key="3">
    <source>
        <dbReference type="EMBL" id="GAB1291481.1"/>
    </source>
</evidence>
<keyword evidence="4" id="KW-1185">Reference proteome</keyword>
<feature type="region of interest" description="Disordered" evidence="1">
    <location>
        <begin position="74"/>
        <end position="105"/>
    </location>
</feature>
<feature type="region of interest" description="Disordered" evidence="1">
    <location>
        <begin position="1"/>
        <end position="25"/>
    </location>
</feature>
<keyword evidence="2" id="KW-1133">Transmembrane helix</keyword>
<reference evidence="3 4" key="1">
    <citation type="submission" date="2024-08" db="EMBL/GenBank/DDBJ databases">
        <title>The draft genome of Apodemus speciosus.</title>
        <authorList>
            <person name="Nabeshima K."/>
            <person name="Suzuki S."/>
            <person name="Onuma M."/>
        </authorList>
    </citation>
    <scope>NUCLEOTIDE SEQUENCE [LARGE SCALE GENOMIC DNA]</scope>
    <source>
        <strain evidence="3">IB14-021</strain>
    </source>
</reference>
<dbReference type="PANTHER" id="PTHR23302">
    <property type="entry name" value="TRANSMEMBRANE CHANNEL-RELATED"/>
    <property type="match status" value="1"/>
</dbReference>
<dbReference type="EMBL" id="BAAFST010000007">
    <property type="protein sequence ID" value="GAB1291481.1"/>
    <property type="molecule type" value="Genomic_DNA"/>
</dbReference>
<organism evidence="3 4">
    <name type="scientific">Apodemus speciosus</name>
    <name type="common">Large Japanese field mouse</name>
    <dbReference type="NCBI Taxonomy" id="105296"/>
    <lineage>
        <taxon>Eukaryota</taxon>
        <taxon>Metazoa</taxon>
        <taxon>Chordata</taxon>
        <taxon>Craniata</taxon>
        <taxon>Vertebrata</taxon>
        <taxon>Euteleostomi</taxon>
        <taxon>Mammalia</taxon>
        <taxon>Eutheria</taxon>
        <taxon>Euarchontoglires</taxon>
        <taxon>Glires</taxon>
        <taxon>Rodentia</taxon>
        <taxon>Myomorpha</taxon>
        <taxon>Muroidea</taxon>
        <taxon>Muridae</taxon>
        <taxon>Murinae</taxon>
        <taxon>Apodemus</taxon>
    </lineage>
</organism>
<comment type="caution">
    <text evidence="3">The sequence shown here is derived from an EMBL/GenBank/DDBJ whole genome shotgun (WGS) entry which is preliminary data.</text>
</comment>
<feature type="transmembrane region" description="Helical" evidence="2">
    <location>
        <begin position="230"/>
        <end position="249"/>
    </location>
</feature>
<feature type="transmembrane region" description="Helical" evidence="2">
    <location>
        <begin position="328"/>
        <end position="349"/>
    </location>
</feature>
<gene>
    <name evidence="3" type="ORF">APTSU1_000671100</name>
</gene>
<evidence type="ECO:0000256" key="1">
    <source>
        <dbReference type="SAM" id="MobiDB-lite"/>
    </source>
</evidence>
<protein>
    <submittedName>
        <fullName evidence="3">Transmembrane channel-like protein</fullName>
    </submittedName>
</protein>
<evidence type="ECO:0000256" key="2">
    <source>
        <dbReference type="SAM" id="Phobius"/>
    </source>
</evidence>
<dbReference type="InterPro" id="IPR038900">
    <property type="entry name" value="TMC"/>
</dbReference>